<dbReference type="Proteomes" id="UP000826195">
    <property type="component" value="Unassembled WGS sequence"/>
</dbReference>
<evidence type="ECO:0000313" key="3">
    <source>
        <dbReference type="EMBL" id="KAH0547106.1"/>
    </source>
</evidence>
<evidence type="ECO:0000256" key="1">
    <source>
        <dbReference type="SAM" id="MobiDB-lite"/>
    </source>
</evidence>
<dbReference type="PROSITE" id="PS51457">
    <property type="entry name" value="BEN"/>
    <property type="match status" value="2"/>
</dbReference>
<proteinExistence type="predicted"/>
<evidence type="ECO:0000313" key="4">
    <source>
        <dbReference type="Proteomes" id="UP000826195"/>
    </source>
</evidence>
<feature type="domain" description="BEN" evidence="2">
    <location>
        <begin position="621"/>
        <end position="726"/>
    </location>
</feature>
<feature type="domain" description="BEN" evidence="2">
    <location>
        <begin position="312"/>
        <end position="415"/>
    </location>
</feature>
<protein>
    <recommendedName>
        <fullName evidence="2">BEN domain-containing protein</fullName>
    </recommendedName>
</protein>
<dbReference type="Pfam" id="PF10523">
    <property type="entry name" value="BEN"/>
    <property type="match status" value="2"/>
</dbReference>
<dbReference type="AlphaFoldDB" id="A0AAV7IA28"/>
<dbReference type="GO" id="GO:0003677">
    <property type="term" value="F:DNA binding"/>
    <property type="evidence" value="ECO:0007669"/>
    <property type="project" value="InterPro"/>
</dbReference>
<dbReference type="EMBL" id="JAHXZJ010002237">
    <property type="protein sequence ID" value="KAH0547106.1"/>
    <property type="molecule type" value="Genomic_DNA"/>
</dbReference>
<accession>A0AAV7IA28</accession>
<organism evidence="3 4">
    <name type="scientific">Cotesia glomerata</name>
    <name type="common">Lepidopteran parasitic wasp</name>
    <name type="synonym">Apanteles glomeratus</name>
    <dbReference type="NCBI Taxonomy" id="32391"/>
    <lineage>
        <taxon>Eukaryota</taxon>
        <taxon>Metazoa</taxon>
        <taxon>Ecdysozoa</taxon>
        <taxon>Arthropoda</taxon>
        <taxon>Hexapoda</taxon>
        <taxon>Insecta</taxon>
        <taxon>Pterygota</taxon>
        <taxon>Neoptera</taxon>
        <taxon>Endopterygota</taxon>
        <taxon>Hymenoptera</taxon>
        <taxon>Apocrita</taxon>
        <taxon>Ichneumonoidea</taxon>
        <taxon>Braconidae</taxon>
        <taxon>Microgastrinae</taxon>
        <taxon>Cotesia</taxon>
    </lineage>
</organism>
<feature type="region of interest" description="Disordered" evidence="1">
    <location>
        <begin position="147"/>
        <end position="166"/>
    </location>
</feature>
<dbReference type="InterPro" id="IPR018379">
    <property type="entry name" value="BEN_domain"/>
</dbReference>
<gene>
    <name evidence="3" type="ORF">KQX54_017108</name>
</gene>
<sequence>MPSKNMGGSEVHCIPVSWVIWEDKKSTTVLVAYPDEPWEVTRERIKNYENRGKDWTLYLAKIVYSTDVDEIVIRCVNQREHDLEQFSSSKVIASKVGSPHFFYSAEFHKWLERLSTAADSDCSMEKAIEEDPKVKSDSPGSVVVLDSDDDTPCDLSMRSSESHSTSERRDYIDEVFYPEVIITEVGRSDSSSSLSAWEISGVNENHTFRSSFEKWFLNRSNTADSGLSMVSRIVEVAKLQHEASSISIDQDSKNGSDGEVSRDWCINSSKVDEQLGASSLLKDPHTNPGGKNTRWTLQHCEYSPGLVELWPNTGVYVKDLELNFCVKRSKKCTQLTRLLMKHVFTESALRKCQYVNNVRGRGSLRLDANAITAIINYVLTYGYTHSWHPSSDKSIKAAMHSFEDVNNLIRLQQSSVIRPSVIKEPTNQKLSIPARPPEDQRNQELKRLLSIPRLDISSFSMDNRAYDQSVPVDLRRGVPMELIQTENMMEYANGPVRQYASKKLFSVHGDFLNECSQVSKIIEDLLGDLAEDLGLRTSTGDHVSEEEHFGRINSQNVNKFRGLNVEIRDKVLPIEDNNNTSEARKQRIAKFTLPPDYDPNNSKWTLRYRYPKPELIELLRYSGLYVNAANLKHCNESATDCKSLAQLLMVEVFSDSALKVCSLTGAKAIRFRGIKTDVRPGLDKDARAILVRYVEIYGEKQGWCTEDHRAIINAMRNKLYSSRKKDRHHF</sequence>
<name>A0AAV7IA28_COTGL</name>
<dbReference type="Gene3D" id="1.10.10.2590">
    <property type="entry name" value="BEN domain"/>
    <property type="match status" value="1"/>
</dbReference>
<evidence type="ECO:0000259" key="2">
    <source>
        <dbReference type="PROSITE" id="PS51457"/>
    </source>
</evidence>
<comment type="caution">
    <text evidence="3">The sequence shown here is derived from an EMBL/GenBank/DDBJ whole genome shotgun (WGS) entry which is preliminary data.</text>
</comment>
<keyword evidence="4" id="KW-1185">Reference proteome</keyword>
<reference evidence="3 4" key="1">
    <citation type="journal article" date="2021" name="J. Hered.">
        <title>A chromosome-level genome assembly of the parasitoid wasp, Cotesia glomerata (Hymenoptera: Braconidae).</title>
        <authorList>
            <person name="Pinto B.J."/>
            <person name="Weis J.J."/>
            <person name="Gamble T."/>
            <person name="Ode P.J."/>
            <person name="Paul R."/>
            <person name="Zaspel J.M."/>
        </authorList>
    </citation>
    <scope>NUCLEOTIDE SEQUENCE [LARGE SCALE GENOMIC DNA]</scope>
    <source>
        <strain evidence="3">CgM1</strain>
    </source>
</reference>